<evidence type="ECO:0000313" key="2">
    <source>
        <dbReference type="EMBL" id="MFC4067192.1"/>
    </source>
</evidence>
<sequence>MSDEFPRPYAEEPPVLESLSGLRLVRAHPWSVAATVAVTALLMTIHPLMIRAAIDSDTFYDDLVLLRRVLPLLAVLPTVVPLTVVALLARRRVTVLRVAALLVASVLVVMAADSVYDLLPLSLTLGGGVWSWLVPAGYSVVTLLFLGLLAAVLYPAATRSDLRLLVLASVVVTVLYQFTILIDEPGSEPDLWTWVVAFGVDAVVGVAWAIAALVTSRPAVPARAGTPAELGRQDP</sequence>
<feature type="transmembrane region" description="Helical" evidence="1">
    <location>
        <begin position="136"/>
        <end position="157"/>
    </location>
</feature>
<name>A0ABV8ISH1_9ACTN</name>
<feature type="transmembrane region" description="Helical" evidence="1">
    <location>
        <begin position="194"/>
        <end position="214"/>
    </location>
</feature>
<proteinExistence type="predicted"/>
<comment type="caution">
    <text evidence="2">The sequence shown here is derived from an EMBL/GenBank/DDBJ whole genome shotgun (WGS) entry which is preliminary data.</text>
</comment>
<keyword evidence="1" id="KW-0472">Membrane</keyword>
<accession>A0ABV8ISH1</accession>
<dbReference type="Proteomes" id="UP001595867">
    <property type="component" value="Unassembled WGS sequence"/>
</dbReference>
<feature type="transmembrane region" description="Helical" evidence="1">
    <location>
        <begin position="95"/>
        <end position="116"/>
    </location>
</feature>
<organism evidence="2 3">
    <name type="scientific">Actinoplanes subglobosus</name>
    <dbReference type="NCBI Taxonomy" id="1547892"/>
    <lineage>
        <taxon>Bacteria</taxon>
        <taxon>Bacillati</taxon>
        <taxon>Actinomycetota</taxon>
        <taxon>Actinomycetes</taxon>
        <taxon>Micromonosporales</taxon>
        <taxon>Micromonosporaceae</taxon>
        <taxon>Actinoplanes</taxon>
    </lineage>
</organism>
<feature type="transmembrane region" description="Helical" evidence="1">
    <location>
        <begin position="30"/>
        <end position="49"/>
    </location>
</feature>
<feature type="transmembrane region" description="Helical" evidence="1">
    <location>
        <begin position="69"/>
        <end position="88"/>
    </location>
</feature>
<evidence type="ECO:0000313" key="3">
    <source>
        <dbReference type="Proteomes" id="UP001595867"/>
    </source>
</evidence>
<dbReference type="RefSeq" id="WP_378068129.1">
    <property type="nucleotide sequence ID" value="NZ_JBHSBL010000017.1"/>
</dbReference>
<protein>
    <submittedName>
        <fullName evidence="2">Uncharacterized protein</fullName>
    </submittedName>
</protein>
<feature type="transmembrane region" description="Helical" evidence="1">
    <location>
        <begin position="164"/>
        <end position="182"/>
    </location>
</feature>
<keyword evidence="1" id="KW-1133">Transmembrane helix</keyword>
<keyword evidence="1" id="KW-0812">Transmembrane</keyword>
<dbReference type="EMBL" id="JBHSBL010000017">
    <property type="protein sequence ID" value="MFC4067192.1"/>
    <property type="molecule type" value="Genomic_DNA"/>
</dbReference>
<keyword evidence="3" id="KW-1185">Reference proteome</keyword>
<evidence type="ECO:0000256" key="1">
    <source>
        <dbReference type="SAM" id="Phobius"/>
    </source>
</evidence>
<reference evidence="3" key="1">
    <citation type="journal article" date="2019" name="Int. J. Syst. Evol. Microbiol.">
        <title>The Global Catalogue of Microorganisms (GCM) 10K type strain sequencing project: providing services to taxonomists for standard genome sequencing and annotation.</title>
        <authorList>
            <consortium name="The Broad Institute Genomics Platform"/>
            <consortium name="The Broad Institute Genome Sequencing Center for Infectious Disease"/>
            <person name="Wu L."/>
            <person name="Ma J."/>
        </authorList>
    </citation>
    <scope>NUCLEOTIDE SEQUENCE [LARGE SCALE GENOMIC DNA]</scope>
    <source>
        <strain evidence="3">TBRC 5832</strain>
    </source>
</reference>
<gene>
    <name evidence="2" type="ORF">ACFO0C_19850</name>
</gene>